<dbReference type="InterPro" id="IPR003959">
    <property type="entry name" value="ATPase_AAA_core"/>
</dbReference>
<dbReference type="AlphaFoldDB" id="A0A9P9D1V1"/>
<dbReference type="SMART" id="SM00382">
    <property type="entry name" value="AAA"/>
    <property type="match status" value="1"/>
</dbReference>
<dbReference type="EMBL" id="JAGMWT010000026">
    <property type="protein sequence ID" value="KAH7110894.1"/>
    <property type="molecule type" value="Genomic_DNA"/>
</dbReference>
<dbReference type="GO" id="GO:0016887">
    <property type="term" value="F:ATP hydrolysis activity"/>
    <property type="evidence" value="ECO:0007669"/>
    <property type="project" value="InterPro"/>
</dbReference>
<keyword evidence="4" id="KW-1185">Reference proteome</keyword>
<dbReference type="Pfam" id="PF22942">
    <property type="entry name" value="DUF7025"/>
    <property type="match status" value="1"/>
</dbReference>
<dbReference type="SUPFAM" id="SSF52540">
    <property type="entry name" value="P-loop containing nucleoside triphosphate hydrolases"/>
    <property type="match status" value="1"/>
</dbReference>
<accession>A0A9P9D1V1</accession>
<feature type="domain" description="AAA+ ATPase" evidence="2">
    <location>
        <begin position="623"/>
        <end position="750"/>
    </location>
</feature>
<feature type="region of interest" description="Disordered" evidence="1">
    <location>
        <begin position="112"/>
        <end position="148"/>
    </location>
</feature>
<dbReference type="Pfam" id="PF00004">
    <property type="entry name" value="AAA"/>
    <property type="match status" value="1"/>
</dbReference>
<dbReference type="PANTHER" id="PTHR46411">
    <property type="entry name" value="FAMILY ATPASE, PUTATIVE-RELATED"/>
    <property type="match status" value="1"/>
</dbReference>
<dbReference type="OrthoDB" id="10042665at2759"/>
<sequence>MSSPENPESVRFLQWQVEFLQQLLLRPNPVQFQYTPPIASQPPPQILSISQVNGQLPPVATPNPPSPFISPPTPSLPLPSISAPPPEFAFVPTDLPPSPLEKTRKKKIVQKLSSVNGPDLSPSSPASSTSTDAETDDDDKKEKEPAEAKIKRIQTVINKWNDKKLIWEDNREEFTSKENDSLLEEDGGVIYRRHVDRFDEKKIIYEEVNISSPGLKSLLSETDDYFKEETVTHLPLIILSPFCHFVWTWDKLEEARNPKEDDEPSRTEARKDLTELMQHIESSTTLDKYFSHLEASRNSKKIKFEWLWTLYPHGSKVYVRSYQDELQMFEVAGYEFLRPQYSVADTVFSLNLSAFDWDGAKYSKHSYYFHIKRFEDEKSISSLIAFPTSYYNTTEDPDGSKLKRNLVDRGRKYVEFCNSDSTPFQCEYNGLAIITPHQYSKGDPKFRIGADVSPPDPNSIFELVNYLPVDITGKNNRVIVDHYAFMNSNRNTMRWGILPPLGRRVANFAAHCACQICQTSILMWKTLEDESEGTDFEKFEDVEERLLFLPPRLLGHALHDKLWGQFLVSKLKRVESVNVEPFETELQLDTDNKQLLEAFIKNHKRAAIGKDAKVFDIIEGKGQGLIIMLYGPPGVGKTLTAETIALATGRPLLTVTVAEIGTKPYEAEQNLTDVFLDASRWQAVLLMDEADVFVEERIKGDLDRNALVSVLLRCLEYYNGIVVLTTNRVTALDSAVQSRINLAIQYRDLTVDQRLAIYENRIKAIPNDDLDDLLKGDIKKYLRTTSMGGKTNKANGRQIRNIVSGALALAKQEGSKLTPSHLSRVDDATATFIDKMADTTNKQRAKNEVD</sequence>
<comment type="caution">
    <text evidence="3">The sequence shown here is derived from an EMBL/GenBank/DDBJ whole genome shotgun (WGS) entry which is preliminary data.</text>
</comment>
<dbReference type="CDD" id="cd19481">
    <property type="entry name" value="RecA-like_protease"/>
    <property type="match status" value="1"/>
</dbReference>
<organism evidence="3 4">
    <name type="scientific">Dendryphion nanum</name>
    <dbReference type="NCBI Taxonomy" id="256645"/>
    <lineage>
        <taxon>Eukaryota</taxon>
        <taxon>Fungi</taxon>
        <taxon>Dikarya</taxon>
        <taxon>Ascomycota</taxon>
        <taxon>Pezizomycotina</taxon>
        <taxon>Dothideomycetes</taxon>
        <taxon>Pleosporomycetidae</taxon>
        <taxon>Pleosporales</taxon>
        <taxon>Torulaceae</taxon>
        <taxon>Dendryphion</taxon>
    </lineage>
</organism>
<evidence type="ECO:0000256" key="1">
    <source>
        <dbReference type="SAM" id="MobiDB-lite"/>
    </source>
</evidence>
<feature type="compositionally biased region" description="Basic and acidic residues" evidence="1">
    <location>
        <begin position="138"/>
        <end position="148"/>
    </location>
</feature>
<dbReference type="Gene3D" id="3.40.50.300">
    <property type="entry name" value="P-loop containing nucleotide triphosphate hydrolases"/>
    <property type="match status" value="1"/>
</dbReference>
<feature type="region of interest" description="Disordered" evidence="1">
    <location>
        <begin position="35"/>
        <end position="100"/>
    </location>
</feature>
<dbReference type="GO" id="GO:0005524">
    <property type="term" value="F:ATP binding"/>
    <property type="evidence" value="ECO:0007669"/>
    <property type="project" value="InterPro"/>
</dbReference>
<dbReference type="PANTHER" id="PTHR46411:SF3">
    <property type="entry name" value="AAA+ ATPASE DOMAIN-CONTAINING PROTEIN"/>
    <property type="match status" value="1"/>
</dbReference>
<dbReference type="InterPro" id="IPR003593">
    <property type="entry name" value="AAA+_ATPase"/>
</dbReference>
<reference evidence="3" key="1">
    <citation type="journal article" date="2021" name="Nat. Commun.">
        <title>Genetic determinants of endophytism in the Arabidopsis root mycobiome.</title>
        <authorList>
            <person name="Mesny F."/>
            <person name="Miyauchi S."/>
            <person name="Thiergart T."/>
            <person name="Pickel B."/>
            <person name="Atanasova L."/>
            <person name="Karlsson M."/>
            <person name="Huettel B."/>
            <person name="Barry K.W."/>
            <person name="Haridas S."/>
            <person name="Chen C."/>
            <person name="Bauer D."/>
            <person name="Andreopoulos W."/>
            <person name="Pangilinan J."/>
            <person name="LaButti K."/>
            <person name="Riley R."/>
            <person name="Lipzen A."/>
            <person name="Clum A."/>
            <person name="Drula E."/>
            <person name="Henrissat B."/>
            <person name="Kohler A."/>
            <person name="Grigoriev I.V."/>
            <person name="Martin F.M."/>
            <person name="Hacquard S."/>
        </authorList>
    </citation>
    <scope>NUCLEOTIDE SEQUENCE</scope>
    <source>
        <strain evidence="3">MPI-CAGE-CH-0243</strain>
    </source>
</reference>
<proteinExistence type="predicted"/>
<name>A0A9P9D1V1_9PLEO</name>
<gene>
    <name evidence="3" type="ORF">B0J11DRAFT_620045</name>
</gene>
<feature type="compositionally biased region" description="Low complexity" evidence="1">
    <location>
        <begin position="118"/>
        <end position="132"/>
    </location>
</feature>
<dbReference type="InterPro" id="IPR027417">
    <property type="entry name" value="P-loop_NTPase"/>
</dbReference>
<feature type="compositionally biased region" description="Pro residues" evidence="1">
    <location>
        <begin position="59"/>
        <end position="87"/>
    </location>
</feature>
<dbReference type="InterPro" id="IPR054289">
    <property type="entry name" value="DUF7025"/>
</dbReference>
<protein>
    <recommendedName>
        <fullName evidence="2">AAA+ ATPase domain-containing protein</fullName>
    </recommendedName>
</protein>
<dbReference type="Proteomes" id="UP000700596">
    <property type="component" value="Unassembled WGS sequence"/>
</dbReference>
<evidence type="ECO:0000313" key="3">
    <source>
        <dbReference type="EMBL" id="KAH7110894.1"/>
    </source>
</evidence>
<evidence type="ECO:0000259" key="2">
    <source>
        <dbReference type="SMART" id="SM00382"/>
    </source>
</evidence>
<evidence type="ECO:0000313" key="4">
    <source>
        <dbReference type="Proteomes" id="UP000700596"/>
    </source>
</evidence>